<evidence type="ECO:0000313" key="1">
    <source>
        <dbReference type="EMBL" id="EAY11107.1"/>
    </source>
</evidence>
<gene>
    <name evidence="1" type="ORF">TVAG_358860</name>
</gene>
<dbReference type="Gene3D" id="2.130.10.10">
    <property type="entry name" value="YVTN repeat-like/Quinoprotein amine dehydrogenase"/>
    <property type="match status" value="2"/>
</dbReference>
<evidence type="ECO:0008006" key="3">
    <source>
        <dbReference type="Google" id="ProtNLM"/>
    </source>
</evidence>
<reference evidence="1" key="1">
    <citation type="submission" date="2006-10" db="EMBL/GenBank/DDBJ databases">
        <authorList>
            <person name="Amadeo P."/>
            <person name="Zhao Q."/>
            <person name="Wortman J."/>
            <person name="Fraser-Liggett C."/>
            <person name="Carlton J."/>
        </authorList>
    </citation>
    <scope>NUCLEOTIDE SEQUENCE</scope>
    <source>
        <strain evidence="1">G3</strain>
    </source>
</reference>
<evidence type="ECO:0000313" key="2">
    <source>
        <dbReference type="Proteomes" id="UP000001542"/>
    </source>
</evidence>
<accession>A2E889</accession>
<dbReference type="Proteomes" id="UP000001542">
    <property type="component" value="Unassembled WGS sequence"/>
</dbReference>
<dbReference type="KEGG" id="tva:4769058"/>
<dbReference type="SUPFAM" id="SSF50998">
    <property type="entry name" value="Quinoprotein alcohol dehydrogenase-like"/>
    <property type="match status" value="1"/>
</dbReference>
<dbReference type="AlphaFoldDB" id="A2E889"/>
<dbReference type="InParanoid" id="A2E889"/>
<keyword evidence="2" id="KW-1185">Reference proteome</keyword>
<proteinExistence type="predicted"/>
<dbReference type="InterPro" id="IPR015943">
    <property type="entry name" value="WD40/YVTN_repeat-like_dom_sf"/>
</dbReference>
<dbReference type="OrthoDB" id="1291858at2759"/>
<dbReference type="InterPro" id="IPR011047">
    <property type="entry name" value="Quinoprotein_ADH-like_sf"/>
</dbReference>
<dbReference type="VEuPathDB" id="TrichDB:TVAG_358860"/>
<organism evidence="1 2">
    <name type="scientific">Trichomonas vaginalis (strain ATCC PRA-98 / G3)</name>
    <dbReference type="NCBI Taxonomy" id="412133"/>
    <lineage>
        <taxon>Eukaryota</taxon>
        <taxon>Metamonada</taxon>
        <taxon>Parabasalia</taxon>
        <taxon>Trichomonadida</taxon>
        <taxon>Trichomonadidae</taxon>
        <taxon>Trichomonas</taxon>
    </lineage>
</organism>
<dbReference type="EMBL" id="DS113325">
    <property type="protein sequence ID" value="EAY11107.1"/>
    <property type="molecule type" value="Genomic_DNA"/>
</dbReference>
<name>A2E889_TRIV3</name>
<protein>
    <recommendedName>
        <fullName evidence="3">Anaphase-promoting complex subunit 4 WD40 domain-containing protein</fullName>
    </recommendedName>
</protein>
<reference evidence="1" key="2">
    <citation type="journal article" date="2007" name="Science">
        <title>Draft genome sequence of the sexually transmitted pathogen Trichomonas vaginalis.</title>
        <authorList>
            <person name="Carlton J.M."/>
            <person name="Hirt R.P."/>
            <person name="Silva J.C."/>
            <person name="Delcher A.L."/>
            <person name="Schatz M."/>
            <person name="Zhao Q."/>
            <person name="Wortman J.R."/>
            <person name="Bidwell S.L."/>
            <person name="Alsmark U.C.M."/>
            <person name="Besteiro S."/>
            <person name="Sicheritz-Ponten T."/>
            <person name="Noel C.J."/>
            <person name="Dacks J.B."/>
            <person name="Foster P.G."/>
            <person name="Simillion C."/>
            <person name="Van de Peer Y."/>
            <person name="Miranda-Saavedra D."/>
            <person name="Barton G.J."/>
            <person name="Westrop G.D."/>
            <person name="Mueller S."/>
            <person name="Dessi D."/>
            <person name="Fiori P.L."/>
            <person name="Ren Q."/>
            <person name="Paulsen I."/>
            <person name="Zhang H."/>
            <person name="Bastida-Corcuera F.D."/>
            <person name="Simoes-Barbosa A."/>
            <person name="Brown M.T."/>
            <person name="Hayes R.D."/>
            <person name="Mukherjee M."/>
            <person name="Okumura C.Y."/>
            <person name="Schneider R."/>
            <person name="Smith A.J."/>
            <person name="Vanacova S."/>
            <person name="Villalvazo M."/>
            <person name="Haas B.J."/>
            <person name="Pertea M."/>
            <person name="Feldblyum T.V."/>
            <person name="Utterback T.R."/>
            <person name="Shu C.L."/>
            <person name="Osoegawa K."/>
            <person name="de Jong P.J."/>
            <person name="Hrdy I."/>
            <person name="Horvathova L."/>
            <person name="Zubacova Z."/>
            <person name="Dolezal P."/>
            <person name="Malik S.B."/>
            <person name="Logsdon J.M. Jr."/>
            <person name="Henze K."/>
            <person name="Gupta A."/>
            <person name="Wang C.C."/>
            <person name="Dunne R.L."/>
            <person name="Upcroft J.A."/>
            <person name="Upcroft P."/>
            <person name="White O."/>
            <person name="Salzberg S.L."/>
            <person name="Tang P."/>
            <person name="Chiu C.-H."/>
            <person name="Lee Y.-S."/>
            <person name="Embley T.M."/>
            <person name="Coombs G.H."/>
            <person name="Mottram J.C."/>
            <person name="Tachezy J."/>
            <person name="Fraser-Liggett C.M."/>
            <person name="Johnson P.J."/>
        </authorList>
    </citation>
    <scope>NUCLEOTIDE SEQUENCE [LARGE SCALE GENOMIC DNA]</scope>
    <source>
        <strain evidence="1">G3</strain>
    </source>
</reference>
<sequence>MALPFAVKDLPYWDSSTKKPLIAWSQSGIIASAVDRYVTFYIENENKVDIYSSIKCSDSQITTITWSQGFNSDGFTPLYLLIGNIEGDVRVYDLLRNTVLNSVHLREGSVISSVGSPLNALEFYIGSSKNTIYCIDFSPLDTPSLVWSLPSPYTPNILRISPHDYTQLLCFASTGEFSILGDIDLRNGAKIISSLVFSDHDHGQFMNCNFYPHLDNSIYIVATSGVFLYTFKDNVFTLIYSADSRSDIIYDAFFPKSDDRLIAIIHRTHIRLSCIDQLNLDSFQSVHAISDGTKDTFESSVGFLNNKLCLLSRGSIQMIQIANRKFRVYCIARFPFGKPTGICTHKNMISIANEYGFVGISSIPKDSPSYYVGSCTYNKLIRVINGRIHSLHALTDNLILISGTQKENQKVLIFDASNLKLRSVLKESQEISTKDKPVVVVSPNKKYFAVSLGDSILALFTSLGKQITSFTNNQKTFVVFCSDPDELLAISSNGNVYDFELSDDNCKLKKSFLLQIERETITTVCSSFNCFYVGTKSGKLYNFGWDMKQISNCQVSNKPLSEIIIGESKAIVTDNNFGTFRVGITHDLVSKQMKSKVDVCQFLSEDYLICCLKEEKSISVLSSNDLESRFERIPTFFLETPVLFSDYARKEYFGNELKKCKNLEAAWKLCDRTGYFILGELLRLKNKIFSPLVFDISGQEKLHSLFESLSYMFIRSRGDNATDRRVRMSLLRNDRQKALEVFLTPNNSLNNFEKNVLKAGYLNLESSAESAAVVAALIGNGCYATAIDILLITKQYGQAARLCLQNSEMEMALHISCSLCRDEDKKETVDKVAKSLAGSRNVIHAAALHLLNDDVPKAVECLQHKLDISSIIKLF</sequence>
<dbReference type="VEuPathDB" id="TrichDB:TVAGG3_1027270"/>
<dbReference type="RefSeq" id="XP_001323330.1">
    <property type="nucleotide sequence ID" value="XM_001323295.1"/>
</dbReference>